<dbReference type="SUPFAM" id="SSF51735">
    <property type="entry name" value="NAD(P)-binding Rossmann-fold domains"/>
    <property type="match status" value="1"/>
</dbReference>
<accession>A0A6A6TPU1</accession>
<evidence type="ECO:0000313" key="3">
    <source>
        <dbReference type="Proteomes" id="UP000799324"/>
    </source>
</evidence>
<dbReference type="Pfam" id="PF08659">
    <property type="entry name" value="KR"/>
    <property type="match status" value="1"/>
</dbReference>
<dbReference type="InterPro" id="IPR036291">
    <property type="entry name" value="NAD(P)-bd_dom_sf"/>
</dbReference>
<feature type="non-terminal residue" evidence="2">
    <location>
        <position position="1"/>
    </location>
</feature>
<dbReference type="PANTHER" id="PTHR43775">
    <property type="entry name" value="FATTY ACID SYNTHASE"/>
    <property type="match status" value="1"/>
</dbReference>
<dbReference type="AlphaFoldDB" id="A0A6A6TPU1"/>
<protein>
    <submittedName>
        <fullName evidence="2">KR-domain-containing protein</fullName>
    </submittedName>
</protein>
<feature type="domain" description="Ketoreductase" evidence="1">
    <location>
        <begin position="1"/>
        <end position="90"/>
    </location>
</feature>
<dbReference type="OrthoDB" id="3793648at2759"/>
<dbReference type="Proteomes" id="UP000799324">
    <property type="component" value="Unassembled WGS sequence"/>
</dbReference>
<dbReference type="GO" id="GO:0044550">
    <property type="term" value="P:secondary metabolite biosynthetic process"/>
    <property type="evidence" value="ECO:0007669"/>
    <property type="project" value="TreeGrafter"/>
</dbReference>
<keyword evidence="3" id="KW-1185">Reference proteome</keyword>
<organism evidence="2 3">
    <name type="scientific">Lophiostoma macrostomum CBS 122681</name>
    <dbReference type="NCBI Taxonomy" id="1314788"/>
    <lineage>
        <taxon>Eukaryota</taxon>
        <taxon>Fungi</taxon>
        <taxon>Dikarya</taxon>
        <taxon>Ascomycota</taxon>
        <taxon>Pezizomycotina</taxon>
        <taxon>Dothideomycetes</taxon>
        <taxon>Pleosporomycetidae</taxon>
        <taxon>Pleosporales</taxon>
        <taxon>Lophiostomataceae</taxon>
        <taxon>Lophiostoma</taxon>
    </lineage>
</organism>
<evidence type="ECO:0000259" key="1">
    <source>
        <dbReference type="SMART" id="SM00822"/>
    </source>
</evidence>
<dbReference type="Gene3D" id="3.40.50.720">
    <property type="entry name" value="NAD(P)-binding Rossmann-like Domain"/>
    <property type="match status" value="1"/>
</dbReference>
<dbReference type="SMART" id="SM00822">
    <property type="entry name" value="PKS_KR"/>
    <property type="match status" value="1"/>
</dbReference>
<gene>
    <name evidence="2" type="ORF">K491DRAFT_588042</name>
</gene>
<name>A0A6A6TPU1_9PLEO</name>
<dbReference type="GO" id="GO:0004312">
    <property type="term" value="F:fatty acid synthase activity"/>
    <property type="evidence" value="ECO:0007669"/>
    <property type="project" value="TreeGrafter"/>
</dbReference>
<dbReference type="PANTHER" id="PTHR43775:SF50">
    <property type="entry name" value="HIGHLY REDUCING POLYKETIDE SYNTHASE SRDA"/>
    <property type="match status" value="1"/>
</dbReference>
<dbReference type="InterPro" id="IPR050091">
    <property type="entry name" value="PKS_NRPS_Biosynth_Enz"/>
</dbReference>
<evidence type="ECO:0000313" key="2">
    <source>
        <dbReference type="EMBL" id="KAF2660918.1"/>
    </source>
</evidence>
<dbReference type="SUPFAM" id="SSF47336">
    <property type="entry name" value="ACP-like"/>
    <property type="match status" value="1"/>
</dbReference>
<proteinExistence type="predicted"/>
<dbReference type="InterPro" id="IPR057326">
    <property type="entry name" value="KR_dom"/>
</dbReference>
<dbReference type="GO" id="GO:0006633">
    <property type="term" value="P:fatty acid biosynthetic process"/>
    <property type="evidence" value="ECO:0007669"/>
    <property type="project" value="TreeGrafter"/>
</dbReference>
<dbReference type="InterPro" id="IPR036736">
    <property type="entry name" value="ACP-like_sf"/>
</dbReference>
<dbReference type="EMBL" id="MU004296">
    <property type="protein sequence ID" value="KAF2660918.1"/>
    <property type="molecule type" value="Genomic_DNA"/>
</dbReference>
<sequence length="283" mass="31693">LWASMSGENWADSIRSKVQGTWNLHNALRKERRDSELEFFLMTSSICGTVGVATESNYCASNAFLDAFARYRTSLGLPAISIGFGSISEVGYLHEHKEIEKLMKRRGVHSIDENEFLQIMDQALTAHLLTGIEFIGLQEQRELGFEGDLFVLSDPRAGVYTAAFARDAQKSDAIIEWNTHQLPEEVGKALQNESTTTLLDAVTNIVCRKMSNLILLPVEKLQVEKALGEYGLDSMLASEFRTFIFRIFEVDVPFMTVLDKVSSVRSISCLIAVQLEMRLGTKV</sequence>
<reference evidence="2" key="1">
    <citation type="journal article" date="2020" name="Stud. Mycol.">
        <title>101 Dothideomycetes genomes: a test case for predicting lifestyles and emergence of pathogens.</title>
        <authorList>
            <person name="Haridas S."/>
            <person name="Albert R."/>
            <person name="Binder M."/>
            <person name="Bloem J."/>
            <person name="Labutti K."/>
            <person name="Salamov A."/>
            <person name="Andreopoulos B."/>
            <person name="Baker S."/>
            <person name="Barry K."/>
            <person name="Bills G."/>
            <person name="Bluhm B."/>
            <person name="Cannon C."/>
            <person name="Castanera R."/>
            <person name="Culley D."/>
            <person name="Daum C."/>
            <person name="Ezra D."/>
            <person name="Gonzalez J."/>
            <person name="Henrissat B."/>
            <person name="Kuo A."/>
            <person name="Liang C."/>
            <person name="Lipzen A."/>
            <person name="Lutzoni F."/>
            <person name="Magnuson J."/>
            <person name="Mondo S."/>
            <person name="Nolan M."/>
            <person name="Ohm R."/>
            <person name="Pangilinan J."/>
            <person name="Park H.-J."/>
            <person name="Ramirez L."/>
            <person name="Alfaro M."/>
            <person name="Sun H."/>
            <person name="Tritt A."/>
            <person name="Yoshinaga Y."/>
            <person name="Zwiers L.-H."/>
            <person name="Turgeon B."/>
            <person name="Goodwin S."/>
            <person name="Spatafora J."/>
            <person name="Crous P."/>
            <person name="Grigoriev I."/>
        </authorList>
    </citation>
    <scope>NUCLEOTIDE SEQUENCE</scope>
    <source>
        <strain evidence="2">CBS 122681</strain>
    </source>
</reference>
<dbReference type="InterPro" id="IPR013968">
    <property type="entry name" value="PKS_KR"/>
</dbReference>